<proteinExistence type="predicted"/>
<comment type="caution">
    <text evidence="2">The sequence shown here is derived from an EMBL/GenBank/DDBJ whole genome shotgun (WGS) entry which is preliminary data.</text>
</comment>
<evidence type="ECO:0000313" key="3">
    <source>
        <dbReference type="Proteomes" id="UP000077202"/>
    </source>
</evidence>
<dbReference type="AlphaFoldDB" id="A0A176VQ18"/>
<accession>A0A176VQ18</accession>
<name>A0A176VQ18_MARPO</name>
<gene>
    <name evidence="2" type="ORF">AXG93_3719s1250</name>
</gene>
<sequence>MEGGGTGRVGFERCRGPEAIQPIQPPIQQVVHGLSPTSSARRPPLTAIATEKLRAVVPTTVEFVLLYKDTTTDTTSPEALVLPLLVQSRDCKFSRRRPAPSERERERVLRVEKGSDASRGLRLSLRGGGQVDASPGTIHEQQLGTEPAVQQLLLLPEHTLRRLLAGAEATLNTGDFEEISECNLENLHECAPPALGSQFPTFESKKEVPNGPNPLHN</sequence>
<protein>
    <submittedName>
        <fullName evidence="2">Uncharacterized protein</fullName>
    </submittedName>
</protein>
<evidence type="ECO:0000256" key="1">
    <source>
        <dbReference type="SAM" id="MobiDB-lite"/>
    </source>
</evidence>
<evidence type="ECO:0000313" key="2">
    <source>
        <dbReference type="EMBL" id="OAE22045.1"/>
    </source>
</evidence>
<feature type="region of interest" description="Disordered" evidence="1">
    <location>
        <begin position="193"/>
        <end position="217"/>
    </location>
</feature>
<keyword evidence="3" id="KW-1185">Reference proteome</keyword>
<reference evidence="2" key="1">
    <citation type="submission" date="2016-03" db="EMBL/GenBank/DDBJ databases">
        <title>Mechanisms controlling the formation of the plant cell surface in tip-growing cells are functionally conserved among land plants.</title>
        <authorList>
            <person name="Honkanen S."/>
            <person name="Jones V.A."/>
            <person name="Morieri G."/>
            <person name="Champion C."/>
            <person name="Hetherington A.J."/>
            <person name="Kelly S."/>
            <person name="Saint-Marcoux D."/>
            <person name="Proust H."/>
            <person name="Prescott H."/>
            <person name="Dolan L."/>
        </authorList>
    </citation>
    <scope>NUCLEOTIDE SEQUENCE [LARGE SCALE GENOMIC DNA]</scope>
    <source>
        <tissue evidence="2">Whole gametophyte</tissue>
    </source>
</reference>
<dbReference type="EMBL" id="LVLJ01003285">
    <property type="protein sequence ID" value="OAE22045.1"/>
    <property type="molecule type" value="Genomic_DNA"/>
</dbReference>
<dbReference type="Proteomes" id="UP000077202">
    <property type="component" value="Unassembled WGS sequence"/>
</dbReference>
<organism evidence="2 3">
    <name type="scientific">Marchantia polymorpha subsp. ruderalis</name>
    <dbReference type="NCBI Taxonomy" id="1480154"/>
    <lineage>
        <taxon>Eukaryota</taxon>
        <taxon>Viridiplantae</taxon>
        <taxon>Streptophyta</taxon>
        <taxon>Embryophyta</taxon>
        <taxon>Marchantiophyta</taxon>
        <taxon>Marchantiopsida</taxon>
        <taxon>Marchantiidae</taxon>
        <taxon>Marchantiales</taxon>
        <taxon>Marchantiaceae</taxon>
        <taxon>Marchantia</taxon>
    </lineage>
</organism>